<sequence length="223" mass="24449">MIDPPSTQRPPADSRNPVPPSPSLPSPAPVKRVRLRTRDRRDSDPQVFIFYPPNPTYNPTCNETHFPDKPDWRDNVLRYDKEVDGIACVVYKPCYDLDDEAKKLYHCSDVSTTTSTKKITTTTTAKTTPTTTKEPDTLMSDEVVLVAALVGALVLIIIVVIIVLCCCLKKKKRGNNSKKPVVDDMMNVGAGAAVVDLDVAPISNPEAPPDESDASQSQQSAKQ</sequence>
<keyword evidence="2" id="KW-1133">Transmembrane helix</keyword>
<evidence type="ECO:0000256" key="1">
    <source>
        <dbReference type="SAM" id="MobiDB-lite"/>
    </source>
</evidence>
<evidence type="ECO:0000256" key="2">
    <source>
        <dbReference type="SAM" id="Phobius"/>
    </source>
</evidence>
<keyword evidence="2" id="KW-0812">Transmembrane</keyword>
<feature type="region of interest" description="Disordered" evidence="1">
    <location>
        <begin position="1"/>
        <end position="46"/>
    </location>
</feature>
<dbReference type="EMBL" id="CATQJA010002657">
    <property type="protein sequence ID" value="CAJ0579892.1"/>
    <property type="molecule type" value="Genomic_DNA"/>
</dbReference>
<comment type="caution">
    <text evidence="3">The sequence shown here is derived from an EMBL/GenBank/DDBJ whole genome shotgun (WGS) entry which is preliminary data.</text>
</comment>
<protein>
    <submittedName>
        <fullName evidence="3">Uncharacterized protein</fullName>
    </submittedName>
</protein>
<evidence type="ECO:0000313" key="4">
    <source>
        <dbReference type="Proteomes" id="UP001177023"/>
    </source>
</evidence>
<name>A0AA36D2H7_9BILA</name>
<reference evidence="3" key="1">
    <citation type="submission" date="2023-06" db="EMBL/GenBank/DDBJ databases">
        <authorList>
            <person name="Delattre M."/>
        </authorList>
    </citation>
    <scope>NUCLEOTIDE SEQUENCE</scope>
    <source>
        <strain evidence="3">AF72</strain>
    </source>
</reference>
<dbReference type="AlphaFoldDB" id="A0AA36D2H7"/>
<evidence type="ECO:0000313" key="3">
    <source>
        <dbReference type="EMBL" id="CAJ0579892.1"/>
    </source>
</evidence>
<feature type="compositionally biased region" description="Pro residues" evidence="1">
    <location>
        <begin position="17"/>
        <end position="28"/>
    </location>
</feature>
<gene>
    <name evidence="3" type="ORF">MSPICULIGERA_LOCUS18095</name>
</gene>
<feature type="non-terminal residue" evidence="3">
    <location>
        <position position="223"/>
    </location>
</feature>
<keyword evidence="4" id="KW-1185">Reference proteome</keyword>
<feature type="transmembrane region" description="Helical" evidence="2">
    <location>
        <begin position="143"/>
        <end position="168"/>
    </location>
</feature>
<feature type="compositionally biased region" description="Low complexity" evidence="1">
    <location>
        <begin position="214"/>
        <end position="223"/>
    </location>
</feature>
<proteinExistence type="predicted"/>
<dbReference type="Proteomes" id="UP001177023">
    <property type="component" value="Unassembled WGS sequence"/>
</dbReference>
<keyword evidence="2" id="KW-0472">Membrane</keyword>
<organism evidence="3 4">
    <name type="scientific">Mesorhabditis spiculigera</name>
    <dbReference type="NCBI Taxonomy" id="96644"/>
    <lineage>
        <taxon>Eukaryota</taxon>
        <taxon>Metazoa</taxon>
        <taxon>Ecdysozoa</taxon>
        <taxon>Nematoda</taxon>
        <taxon>Chromadorea</taxon>
        <taxon>Rhabditida</taxon>
        <taxon>Rhabditina</taxon>
        <taxon>Rhabditomorpha</taxon>
        <taxon>Rhabditoidea</taxon>
        <taxon>Rhabditidae</taxon>
        <taxon>Mesorhabditinae</taxon>
        <taxon>Mesorhabditis</taxon>
    </lineage>
</organism>
<accession>A0AA36D2H7</accession>
<feature type="region of interest" description="Disordered" evidence="1">
    <location>
        <begin position="199"/>
        <end position="223"/>
    </location>
</feature>